<keyword evidence="1" id="KW-0812">Transmembrane</keyword>
<dbReference type="EMBL" id="UINC01000949">
    <property type="protein sequence ID" value="SUZ65009.1"/>
    <property type="molecule type" value="Genomic_DNA"/>
</dbReference>
<proteinExistence type="predicted"/>
<dbReference type="AlphaFoldDB" id="A0A381PFW3"/>
<keyword evidence="1" id="KW-0472">Membrane</keyword>
<name>A0A381PFW3_9ZZZZ</name>
<reference evidence="2" key="1">
    <citation type="submission" date="2018-05" db="EMBL/GenBank/DDBJ databases">
        <authorList>
            <person name="Lanie J.A."/>
            <person name="Ng W.-L."/>
            <person name="Kazmierczak K.M."/>
            <person name="Andrzejewski T.M."/>
            <person name="Davidsen T.M."/>
            <person name="Wayne K.J."/>
            <person name="Tettelin H."/>
            <person name="Glass J.I."/>
            <person name="Rusch D."/>
            <person name="Podicherti R."/>
            <person name="Tsui H.-C.T."/>
            <person name="Winkler M.E."/>
        </authorList>
    </citation>
    <scope>NUCLEOTIDE SEQUENCE</scope>
</reference>
<gene>
    <name evidence="2" type="ORF">METZ01_LOCUS17863</name>
</gene>
<feature type="transmembrane region" description="Helical" evidence="1">
    <location>
        <begin position="30"/>
        <end position="53"/>
    </location>
</feature>
<evidence type="ECO:0000256" key="1">
    <source>
        <dbReference type="SAM" id="Phobius"/>
    </source>
</evidence>
<keyword evidence="1" id="KW-1133">Transmembrane helix</keyword>
<accession>A0A381PFW3</accession>
<organism evidence="2">
    <name type="scientific">marine metagenome</name>
    <dbReference type="NCBI Taxonomy" id="408172"/>
    <lineage>
        <taxon>unclassified sequences</taxon>
        <taxon>metagenomes</taxon>
        <taxon>ecological metagenomes</taxon>
    </lineage>
</organism>
<protein>
    <submittedName>
        <fullName evidence="2">Uncharacterized protein</fullName>
    </submittedName>
</protein>
<evidence type="ECO:0000313" key="2">
    <source>
        <dbReference type="EMBL" id="SUZ65009.1"/>
    </source>
</evidence>
<sequence>MKHFGLVALIGGWLVITVWGVLKGVLESQSLVFSVSLSVIWIGILVLLISAIWQRYKESKEDPYKDVEV</sequence>